<evidence type="ECO:0000256" key="1">
    <source>
        <dbReference type="SAM" id="MobiDB-lite"/>
    </source>
</evidence>
<dbReference type="PANTHER" id="PTHR10492">
    <property type="match status" value="1"/>
</dbReference>
<dbReference type="PANTHER" id="PTHR10492:SF94">
    <property type="entry name" value="ATP-DEPENDENT DNA HELICASE"/>
    <property type="match status" value="1"/>
</dbReference>
<dbReference type="Proteomes" id="UP000295252">
    <property type="component" value="Unassembled WGS sequence"/>
</dbReference>
<dbReference type="AlphaFoldDB" id="A0A068VH30"/>
<proteinExistence type="predicted"/>
<reference evidence="3" key="1">
    <citation type="journal article" date="2014" name="Science">
        <title>The coffee genome provides insight into the convergent evolution of caffeine biosynthesis.</title>
        <authorList>
            <person name="Denoeud F."/>
            <person name="Carretero-Paulet L."/>
            <person name="Dereeper A."/>
            <person name="Droc G."/>
            <person name="Guyot R."/>
            <person name="Pietrella M."/>
            <person name="Zheng C."/>
            <person name="Alberti A."/>
            <person name="Anthony F."/>
            <person name="Aprea G."/>
            <person name="Aury J.M."/>
            <person name="Bento P."/>
            <person name="Bernard M."/>
            <person name="Bocs S."/>
            <person name="Campa C."/>
            <person name="Cenci A."/>
            <person name="Combes M.C."/>
            <person name="Crouzillat D."/>
            <person name="Da Silva C."/>
            <person name="Daddiego L."/>
            <person name="De Bellis F."/>
            <person name="Dussert S."/>
            <person name="Garsmeur O."/>
            <person name="Gayraud T."/>
            <person name="Guignon V."/>
            <person name="Jahn K."/>
            <person name="Jamilloux V."/>
            <person name="Joet T."/>
            <person name="Labadie K."/>
            <person name="Lan T."/>
            <person name="Leclercq J."/>
            <person name="Lepelley M."/>
            <person name="Leroy T."/>
            <person name="Li L.T."/>
            <person name="Librado P."/>
            <person name="Lopez L."/>
            <person name="Munoz A."/>
            <person name="Noel B."/>
            <person name="Pallavicini A."/>
            <person name="Perrotta G."/>
            <person name="Poncet V."/>
            <person name="Pot D."/>
            <person name="Priyono X."/>
            <person name="Rigoreau M."/>
            <person name="Rouard M."/>
            <person name="Rozas J."/>
            <person name="Tranchant-Dubreuil C."/>
            <person name="VanBuren R."/>
            <person name="Zhang Q."/>
            <person name="Andrade A.C."/>
            <person name="Argout X."/>
            <person name="Bertrand B."/>
            <person name="de Kochko A."/>
            <person name="Graziosi G."/>
            <person name="Henry R.J."/>
            <person name="Jayarama X."/>
            <person name="Ming R."/>
            <person name="Nagai C."/>
            <person name="Rounsley S."/>
            <person name="Sankoff D."/>
            <person name="Giuliano G."/>
            <person name="Albert V.A."/>
            <person name="Wincker P."/>
            <person name="Lashermes P."/>
        </authorList>
    </citation>
    <scope>NUCLEOTIDE SEQUENCE [LARGE SCALE GENOMIC DNA]</scope>
    <source>
        <strain evidence="3">cv. DH200-94</strain>
    </source>
</reference>
<dbReference type="STRING" id="49390.A0A068VH30"/>
<dbReference type="EMBL" id="HG739853">
    <property type="protein sequence ID" value="CDP19902.1"/>
    <property type="molecule type" value="Genomic_DNA"/>
</dbReference>
<name>A0A068VH30_COFCA</name>
<feature type="compositionally biased region" description="Low complexity" evidence="1">
    <location>
        <begin position="170"/>
        <end position="191"/>
    </location>
</feature>
<evidence type="ECO:0000313" key="2">
    <source>
        <dbReference type="EMBL" id="CDP19902.1"/>
    </source>
</evidence>
<sequence length="317" mass="35435">MGRRRKYATLEELYSEKNRRRCERYAATKKQKANGPFNTTCTIAVKALRMMDNLAETSTSSMKRMCIDKHNDGTSFTNMSTVETSASSMKRMRVDKHNDGTSFTNMSTDDTIENPLSSSPLMNKYGSLGSPTIQSDEALTPVNIHGKSIANVNSIPIVPKDNTSDCNTLSTKKAAPSPKTSSSINSSSSKNNDVKSHSMVNNEESTRHLRTLKGNEIVVVVNYLRMLLMHIRKSTFFKNLRTINGRVYATFKEVAEKLGLLSVNNNADTCMDEAIFYQMPASLRQLFDIILVHCHPQNPRELWLVTAPLSPKANQRG</sequence>
<keyword evidence="3" id="KW-1185">Reference proteome</keyword>
<dbReference type="InParanoid" id="A0A068VH30"/>
<accession>A0A068VH30</accession>
<evidence type="ECO:0000313" key="3">
    <source>
        <dbReference type="Proteomes" id="UP000295252"/>
    </source>
</evidence>
<dbReference type="Gramene" id="CDP19902">
    <property type="protein sequence ID" value="CDP19902"/>
    <property type="gene ID" value="GSCOC_T00002622001"/>
</dbReference>
<gene>
    <name evidence="2" type="ORF">GSCOC_T00002622001</name>
</gene>
<organism evidence="2 3">
    <name type="scientific">Coffea canephora</name>
    <name type="common">Robusta coffee</name>
    <dbReference type="NCBI Taxonomy" id="49390"/>
    <lineage>
        <taxon>Eukaryota</taxon>
        <taxon>Viridiplantae</taxon>
        <taxon>Streptophyta</taxon>
        <taxon>Embryophyta</taxon>
        <taxon>Tracheophyta</taxon>
        <taxon>Spermatophyta</taxon>
        <taxon>Magnoliopsida</taxon>
        <taxon>eudicotyledons</taxon>
        <taxon>Gunneridae</taxon>
        <taxon>Pentapetalae</taxon>
        <taxon>asterids</taxon>
        <taxon>lamiids</taxon>
        <taxon>Gentianales</taxon>
        <taxon>Rubiaceae</taxon>
        <taxon>Ixoroideae</taxon>
        <taxon>Gardenieae complex</taxon>
        <taxon>Bertiereae - Coffeeae clade</taxon>
        <taxon>Coffeeae</taxon>
        <taxon>Coffea</taxon>
    </lineage>
</organism>
<feature type="region of interest" description="Disordered" evidence="1">
    <location>
        <begin position="155"/>
        <end position="207"/>
    </location>
</feature>
<protein>
    <submittedName>
        <fullName evidence="2">DH200=94 genomic scaffold, scaffold_769</fullName>
    </submittedName>
</protein>